<dbReference type="InterPro" id="IPR024370">
    <property type="entry name" value="PBP_domain"/>
</dbReference>
<accession>A0ABT8RYT9</accession>
<reference evidence="3" key="1">
    <citation type="submission" date="2023-06" db="EMBL/GenBank/DDBJ databases">
        <authorList>
            <person name="Jiang Y."/>
            <person name="Liu Q."/>
        </authorList>
    </citation>
    <scope>NUCLEOTIDE SEQUENCE</scope>
    <source>
        <strain evidence="3">CGMCC 1.12090</strain>
    </source>
</reference>
<evidence type="ECO:0000313" key="3">
    <source>
        <dbReference type="EMBL" id="MDO1531836.1"/>
    </source>
</evidence>
<dbReference type="RefSeq" id="WP_301805398.1">
    <property type="nucleotide sequence ID" value="NZ_JAUJZH010000003.1"/>
</dbReference>
<sequence>MQQIELSYAISPRRRGRALIRNPLMELLHAVREHGSISAAARAVGYSYRHVWGELKRWEQVLGHPLVTGDPGRAAQLSEFGDKLLWAERQAQARLAPQIEALHADLERAFALAFDDSTHLLSLHASHDDALVLLRARAAATARLQLDIRFTGSVDAISALNQGRCVMAGFHTLERPPSGSLAQRTYKPLLKPGLHKIIGFARRTQGLIVAPGNPLGLMNLADVAARGARYVNRPIGTGTRVLFEELLARDGLAADAIDGHGHCEPSHAAAAHAVASGEADAALGIESAALGAGLGFVPLVHERYHLACLKAALEQPAVQALLLLLRGAAWRHQLGTLPGYESASSGEVESLRSLLPWWNFKPKRKSG</sequence>
<comment type="caution">
    <text evidence="3">The sequence shown here is derived from an EMBL/GenBank/DDBJ whole genome shotgun (WGS) entry which is preliminary data.</text>
</comment>
<feature type="domain" description="HTH lysR-type" evidence="1">
    <location>
        <begin position="25"/>
        <end position="81"/>
    </location>
</feature>
<dbReference type="InterPro" id="IPR000847">
    <property type="entry name" value="LysR_HTH_N"/>
</dbReference>
<name>A0ABT8RYT9_9BURK</name>
<keyword evidence="4" id="KW-1185">Reference proteome</keyword>
<evidence type="ECO:0000259" key="1">
    <source>
        <dbReference type="Pfam" id="PF00126"/>
    </source>
</evidence>
<proteinExistence type="predicted"/>
<feature type="domain" description="PBP" evidence="2">
    <location>
        <begin position="141"/>
        <end position="325"/>
    </location>
</feature>
<dbReference type="Pfam" id="PF00126">
    <property type="entry name" value="HTH_1"/>
    <property type="match status" value="1"/>
</dbReference>
<dbReference type="SUPFAM" id="SSF53850">
    <property type="entry name" value="Periplasmic binding protein-like II"/>
    <property type="match status" value="1"/>
</dbReference>
<dbReference type="PANTHER" id="PTHR38431:SF1">
    <property type="entry name" value="BLL2305 PROTEIN"/>
    <property type="match status" value="1"/>
</dbReference>
<dbReference type="InterPro" id="IPR036388">
    <property type="entry name" value="WH-like_DNA-bd_sf"/>
</dbReference>
<evidence type="ECO:0000259" key="2">
    <source>
        <dbReference type="Pfam" id="PF12727"/>
    </source>
</evidence>
<dbReference type="InterPro" id="IPR036390">
    <property type="entry name" value="WH_DNA-bd_sf"/>
</dbReference>
<dbReference type="SUPFAM" id="SSF46785">
    <property type="entry name" value="Winged helix' DNA-binding domain"/>
    <property type="match status" value="1"/>
</dbReference>
<dbReference type="Proteomes" id="UP001169027">
    <property type="component" value="Unassembled WGS sequence"/>
</dbReference>
<dbReference type="PANTHER" id="PTHR38431">
    <property type="entry name" value="BLL2305 PROTEIN"/>
    <property type="match status" value="1"/>
</dbReference>
<organism evidence="3 4">
    <name type="scientific">Variovorax ginsengisoli</name>
    <dbReference type="NCBI Taxonomy" id="363844"/>
    <lineage>
        <taxon>Bacteria</taxon>
        <taxon>Pseudomonadati</taxon>
        <taxon>Pseudomonadota</taxon>
        <taxon>Betaproteobacteria</taxon>
        <taxon>Burkholderiales</taxon>
        <taxon>Comamonadaceae</taxon>
        <taxon>Variovorax</taxon>
    </lineage>
</organism>
<evidence type="ECO:0000313" key="4">
    <source>
        <dbReference type="Proteomes" id="UP001169027"/>
    </source>
</evidence>
<dbReference type="EMBL" id="JAUKVY010000003">
    <property type="protein sequence ID" value="MDO1531836.1"/>
    <property type="molecule type" value="Genomic_DNA"/>
</dbReference>
<gene>
    <name evidence="3" type="ORF">Q2T77_06015</name>
</gene>
<dbReference type="Gene3D" id="1.10.10.10">
    <property type="entry name" value="Winged helix-like DNA-binding domain superfamily/Winged helix DNA-binding domain"/>
    <property type="match status" value="1"/>
</dbReference>
<dbReference type="Pfam" id="PF12727">
    <property type="entry name" value="PBP_like"/>
    <property type="match status" value="1"/>
</dbReference>
<protein>
    <submittedName>
        <fullName evidence="3">Substrate-binding domain-containing protein</fullName>
    </submittedName>
</protein>